<name>A0ABS2WI27_9BACL</name>
<evidence type="ECO:0000256" key="1">
    <source>
        <dbReference type="ARBA" id="ARBA00023004"/>
    </source>
</evidence>
<dbReference type="RefSeq" id="WP_205493929.1">
    <property type="nucleotide sequence ID" value="NZ_JAFHAP010000006.1"/>
</dbReference>
<dbReference type="EMBL" id="JAFHAP010000006">
    <property type="protein sequence ID" value="MBN2909177.1"/>
    <property type="molecule type" value="Genomic_DNA"/>
</dbReference>
<dbReference type="PANTHER" id="PTHR42954">
    <property type="entry name" value="FE(2+) TRANSPORT PROTEIN A"/>
    <property type="match status" value="1"/>
</dbReference>
<dbReference type="PANTHER" id="PTHR42954:SF2">
    <property type="entry name" value="FE(2+) TRANSPORT PROTEIN A"/>
    <property type="match status" value="1"/>
</dbReference>
<protein>
    <submittedName>
        <fullName evidence="3">Ferrous iron transport protein A</fullName>
    </submittedName>
</protein>
<evidence type="ECO:0000259" key="2">
    <source>
        <dbReference type="SMART" id="SM00899"/>
    </source>
</evidence>
<evidence type="ECO:0000313" key="4">
    <source>
        <dbReference type="Proteomes" id="UP001177120"/>
    </source>
</evidence>
<dbReference type="InterPro" id="IPR008988">
    <property type="entry name" value="Transcriptional_repressor_C"/>
</dbReference>
<organism evidence="3 4">
    <name type="scientific">Polycladomyces zharkentensis</name>
    <dbReference type="NCBI Taxonomy" id="2807616"/>
    <lineage>
        <taxon>Bacteria</taxon>
        <taxon>Bacillati</taxon>
        <taxon>Bacillota</taxon>
        <taxon>Bacilli</taxon>
        <taxon>Bacillales</taxon>
        <taxon>Thermoactinomycetaceae</taxon>
        <taxon>Polycladomyces</taxon>
    </lineage>
</organism>
<dbReference type="InterPro" id="IPR007167">
    <property type="entry name" value="Fe-transptr_FeoA-like"/>
</dbReference>
<keyword evidence="1" id="KW-0408">Iron</keyword>
<reference evidence="3" key="1">
    <citation type="journal article" date="2024" name="Int. J. Syst. Evol. Microbiol.">
        <title>Polycladomyces zharkentensis sp. nov., a novel thermophilic cellulose- and starch-degrading member of the Bacillota from a geothermal aquifer in Kazakhstan.</title>
        <authorList>
            <person name="Mashzhan A."/>
            <person name="Kistaubayeva A."/>
            <person name="Javier-Lopez R."/>
            <person name="Bissenova U."/>
            <person name="Bissenbay A."/>
            <person name="Birkeland N.K."/>
        </authorList>
    </citation>
    <scope>NUCLEOTIDE SEQUENCE</scope>
    <source>
        <strain evidence="3">ZKZ2T</strain>
    </source>
</reference>
<dbReference type="Pfam" id="PF04023">
    <property type="entry name" value="FeoA"/>
    <property type="match status" value="1"/>
</dbReference>
<dbReference type="Gene3D" id="2.30.30.90">
    <property type="match status" value="1"/>
</dbReference>
<sequence length="75" mass="8329">MRLSDCNPGKKAKVIDLMVNPTYKKRILDLGMLPGTEVQIVRKAPFGGPIVVQVRGYQVSIRMTEAKNIEIESVS</sequence>
<dbReference type="SMART" id="SM00899">
    <property type="entry name" value="FeoA"/>
    <property type="match status" value="1"/>
</dbReference>
<dbReference type="InterPro" id="IPR038157">
    <property type="entry name" value="FeoA_core_dom"/>
</dbReference>
<dbReference type="InterPro" id="IPR052713">
    <property type="entry name" value="FeoA"/>
</dbReference>
<feature type="domain" description="Ferrous iron transporter FeoA-like" evidence="2">
    <location>
        <begin position="1"/>
        <end position="73"/>
    </location>
</feature>
<dbReference type="SUPFAM" id="SSF50037">
    <property type="entry name" value="C-terminal domain of transcriptional repressors"/>
    <property type="match status" value="1"/>
</dbReference>
<gene>
    <name evidence="3" type="ORF">JQC72_06530</name>
</gene>
<keyword evidence="4" id="KW-1185">Reference proteome</keyword>
<comment type="caution">
    <text evidence="3">The sequence shown here is derived from an EMBL/GenBank/DDBJ whole genome shotgun (WGS) entry which is preliminary data.</text>
</comment>
<evidence type="ECO:0000313" key="3">
    <source>
        <dbReference type="EMBL" id="MBN2909177.1"/>
    </source>
</evidence>
<proteinExistence type="predicted"/>
<accession>A0ABS2WI27</accession>
<dbReference type="Proteomes" id="UP001177120">
    <property type="component" value="Unassembled WGS sequence"/>
</dbReference>